<gene>
    <name evidence="1" type="primary">TES1_2</name>
    <name evidence="1" type="ORF">LTR37_016006</name>
</gene>
<comment type="caution">
    <text evidence="1">The sequence shown here is derived from an EMBL/GenBank/DDBJ whole genome shotgun (WGS) entry which is preliminary data.</text>
</comment>
<dbReference type="EMBL" id="JAUTXU010000186">
    <property type="protein sequence ID" value="KAK3700395.1"/>
    <property type="molecule type" value="Genomic_DNA"/>
</dbReference>
<sequence length="368" mass="40885">MDVVTLEKCLELKQVGQDAFESVHTPIWTWPFSTVIPGGTLMALGAAAAYETVSSDFSINTLQAHFLVGPKPDQLLQFRVQCLSESGRFATRVVTLEQSGTAVVHITCSFVRTSAMKGRTMTHSVGRSSPQTAEAITLDDLEVGRNKQGPIFKFQRLPLVYSGNGPAPSNPPPESMTYTSLATISYPIKSKDPRYQALGIIALSDYHILDAPPTLHRIPFGQPAIGDMSRKIPPNEFKLFTSLNHNIRFHIHEGFRADDLCYVEVNNPWASKRRAEVQSRIFDRADNLVATCVQETYYVMKEKDDRLALHRAYDELANPAERPVPLHRHATVIIDSSKTALKYHEAFQTGWLAVPTLVLSIVPDEVAA</sequence>
<proteinExistence type="predicted"/>
<organism evidence="1 2">
    <name type="scientific">Vermiconidia calcicola</name>
    <dbReference type="NCBI Taxonomy" id="1690605"/>
    <lineage>
        <taxon>Eukaryota</taxon>
        <taxon>Fungi</taxon>
        <taxon>Dikarya</taxon>
        <taxon>Ascomycota</taxon>
        <taxon>Pezizomycotina</taxon>
        <taxon>Dothideomycetes</taxon>
        <taxon>Dothideomycetidae</taxon>
        <taxon>Mycosphaerellales</taxon>
        <taxon>Extremaceae</taxon>
        <taxon>Vermiconidia</taxon>
    </lineage>
</organism>
<evidence type="ECO:0000313" key="2">
    <source>
        <dbReference type="Proteomes" id="UP001281147"/>
    </source>
</evidence>
<keyword evidence="2" id="KW-1185">Reference proteome</keyword>
<accession>A0ACC3MP33</accession>
<dbReference type="EC" id="3.1.2.2" evidence="1"/>
<evidence type="ECO:0000313" key="1">
    <source>
        <dbReference type="EMBL" id="KAK3700395.1"/>
    </source>
</evidence>
<reference evidence="1" key="1">
    <citation type="submission" date="2023-07" db="EMBL/GenBank/DDBJ databases">
        <title>Black Yeasts Isolated from many extreme environments.</title>
        <authorList>
            <person name="Coleine C."/>
            <person name="Stajich J.E."/>
            <person name="Selbmann L."/>
        </authorList>
    </citation>
    <scope>NUCLEOTIDE SEQUENCE</scope>
    <source>
        <strain evidence="1">CCFEE 5714</strain>
    </source>
</reference>
<protein>
    <submittedName>
        <fullName evidence="1">Acyl-CoA thioesterase</fullName>
        <ecNumber evidence="1">3.1.2.2</ecNumber>
    </submittedName>
</protein>
<keyword evidence="1" id="KW-0378">Hydrolase</keyword>
<name>A0ACC3MP33_9PEZI</name>
<dbReference type="Proteomes" id="UP001281147">
    <property type="component" value="Unassembled WGS sequence"/>
</dbReference>